<dbReference type="GO" id="GO:0042799">
    <property type="term" value="F:histone H4K20 methyltransferase activity"/>
    <property type="evidence" value="ECO:0007669"/>
    <property type="project" value="TreeGrafter"/>
</dbReference>
<feature type="non-terminal residue" evidence="5">
    <location>
        <position position="1"/>
    </location>
</feature>
<evidence type="ECO:0000256" key="1">
    <source>
        <dbReference type="ARBA" id="ARBA00022603"/>
    </source>
</evidence>
<dbReference type="Pfam" id="PF00856">
    <property type="entry name" value="SET"/>
    <property type="match status" value="1"/>
</dbReference>
<evidence type="ECO:0000313" key="6">
    <source>
        <dbReference type="Proteomes" id="UP000708208"/>
    </source>
</evidence>
<dbReference type="OrthoDB" id="438641at2759"/>
<keyword evidence="1" id="KW-0489">Methyltransferase</keyword>
<dbReference type="GO" id="GO:0032259">
    <property type="term" value="P:methylation"/>
    <property type="evidence" value="ECO:0007669"/>
    <property type="project" value="UniProtKB-KW"/>
</dbReference>
<gene>
    <name evidence="5" type="ORF">AFUS01_LOCUS31295</name>
</gene>
<protein>
    <recommendedName>
        <fullName evidence="4">SET domain-containing protein</fullName>
    </recommendedName>
</protein>
<keyword evidence="6" id="KW-1185">Reference proteome</keyword>
<dbReference type="AlphaFoldDB" id="A0A8J2KR05"/>
<evidence type="ECO:0000256" key="3">
    <source>
        <dbReference type="ARBA" id="ARBA00022691"/>
    </source>
</evidence>
<comment type="caution">
    <text evidence="5">The sequence shown here is derived from an EMBL/GenBank/DDBJ whole genome shotgun (WGS) entry which is preliminary data.</text>
</comment>
<dbReference type="GO" id="GO:0045814">
    <property type="term" value="P:negative regulation of gene expression, epigenetic"/>
    <property type="evidence" value="ECO:0007669"/>
    <property type="project" value="TreeGrafter"/>
</dbReference>
<feature type="domain" description="SET" evidence="4">
    <location>
        <begin position="1"/>
        <end position="117"/>
    </location>
</feature>
<dbReference type="PROSITE" id="PS50280">
    <property type="entry name" value="SET"/>
    <property type="match status" value="1"/>
</dbReference>
<evidence type="ECO:0000256" key="2">
    <source>
        <dbReference type="ARBA" id="ARBA00022679"/>
    </source>
</evidence>
<dbReference type="PANTHER" id="PTHR46402:SF2">
    <property type="entry name" value="HISTONE-LYSINE N-TRIMETHYLTRANSFERASE SMYD5"/>
    <property type="match status" value="1"/>
</dbReference>
<organism evidence="5 6">
    <name type="scientific">Allacma fusca</name>
    <dbReference type="NCBI Taxonomy" id="39272"/>
    <lineage>
        <taxon>Eukaryota</taxon>
        <taxon>Metazoa</taxon>
        <taxon>Ecdysozoa</taxon>
        <taxon>Arthropoda</taxon>
        <taxon>Hexapoda</taxon>
        <taxon>Collembola</taxon>
        <taxon>Symphypleona</taxon>
        <taxon>Sminthuridae</taxon>
        <taxon>Allacma</taxon>
    </lineage>
</organism>
<evidence type="ECO:0000259" key="4">
    <source>
        <dbReference type="PROSITE" id="PS50280"/>
    </source>
</evidence>
<dbReference type="InterPro" id="IPR001214">
    <property type="entry name" value="SET_dom"/>
</dbReference>
<accession>A0A8J2KR05</accession>
<dbReference type="PANTHER" id="PTHR46402">
    <property type="entry name" value="SET AND MYND DOMAIN-CONTAINING PROTEIN 5"/>
    <property type="match status" value="1"/>
</dbReference>
<name>A0A8J2KR05_9HEXA</name>
<reference evidence="5" key="1">
    <citation type="submission" date="2021-06" db="EMBL/GenBank/DDBJ databases">
        <authorList>
            <person name="Hodson N. C."/>
            <person name="Mongue J. A."/>
            <person name="Jaron S. K."/>
        </authorList>
    </citation>
    <scope>NUCLEOTIDE SEQUENCE</scope>
</reference>
<dbReference type="EMBL" id="CAJVCH010494578">
    <property type="protein sequence ID" value="CAG7820927.1"/>
    <property type="molecule type" value="Genomic_DNA"/>
</dbReference>
<proteinExistence type="predicted"/>
<keyword evidence="3" id="KW-0949">S-adenosyl-L-methionine</keyword>
<sequence>WLTPDGFIQLFVLIGRNGQGVGSSSFAAWVENVEKVQISPEEKAELMEKIDEYYHLMDGVVGHFLDNEGSALYPFQSWVNHSCVPNTEVKFPTRNHDVGLVAKRDIAKGEEITITYLDLGDMERSRYSRNKYLN</sequence>
<dbReference type="Proteomes" id="UP000708208">
    <property type="component" value="Unassembled WGS sequence"/>
</dbReference>
<keyword evidence="2" id="KW-0808">Transferase</keyword>
<evidence type="ECO:0000313" key="5">
    <source>
        <dbReference type="EMBL" id="CAG7820927.1"/>
    </source>
</evidence>